<gene>
    <name evidence="2" type="ORF">OCBIM_22004729mg</name>
</gene>
<feature type="compositionally biased region" description="Basic and acidic residues" evidence="1">
    <location>
        <begin position="25"/>
        <end position="69"/>
    </location>
</feature>
<feature type="compositionally biased region" description="Low complexity" evidence="1">
    <location>
        <begin position="1"/>
        <end position="16"/>
    </location>
</feature>
<name>A0A0L8HVT7_OCTBM</name>
<evidence type="ECO:0000313" key="2">
    <source>
        <dbReference type="EMBL" id="KOF93312.1"/>
    </source>
</evidence>
<feature type="compositionally biased region" description="Basic and acidic residues" evidence="1">
    <location>
        <begin position="76"/>
        <end position="103"/>
    </location>
</feature>
<feature type="region of interest" description="Disordered" evidence="1">
    <location>
        <begin position="1"/>
        <end position="106"/>
    </location>
</feature>
<evidence type="ECO:0000256" key="1">
    <source>
        <dbReference type="SAM" id="MobiDB-lite"/>
    </source>
</evidence>
<accession>A0A0L8HVT7</accession>
<protein>
    <submittedName>
        <fullName evidence="2">Uncharacterized protein</fullName>
    </submittedName>
</protein>
<organism evidence="2">
    <name type="scientific">Octopus bimaculoides</name>
    <name type="common">California two-spotted octopus</name>
    <dbReference type="NCBI Taxonomy" id="37653"/>
    <lineage>
        <taxon>Eukaryota</taxon>
        <taxon>Metazoa</taxon>
        <taxon>Spiralia</taxon>
        <taxon>Lophotrochozoa</taxon>
        <taxon>Mollusca</taxon>
        <taxon>Cephalopoda</taxon>
        <taxon>Coleoidea</taxon>
        <taxon>Octopodiformes</taxon>
        <taxon>Octopoda</taxon>
        <taxon>Incirrata</taxon>
        <taxon>Octopodidae</taxon>
        <taxon>Octopus</taxon>
    </lineage>
</organism>
<proteinExistence type="predicted"/>
<sequence length="324" mass="37547">MTYVFDNNKNSDYSSSKSRRKYKEKRGQNRVEEEREENRKNRKAEVKKGERKVGERKGEKERGEKERGERGRKKGGKGEKERGGKERGEKERGGERREERIDSFSKNAKQADIAADLLIYGRTVHSGTNLRVPLQDSSTSHMRIRSESSEKLKQAHVLIDEVSMLSCNALVFKFTDAIYNTTSYIDLEEAFDSHITQLDPDLSAVHQMYFSFEEKYLVEIYNPVYISIKISTYWAYSYKCLALIFTRCYSDLGANRCISHEVKHSGDKQGQTKELSRLQRPQCVSGAYYLIDPERMKVKVDLDGKSECDITTLIWDKKIIKESK</sequence>
<dbReference type="AlphaFoldDB" id="A0A0L8HVT7"/>
<reference evidence="2" key="1">
    <citation type="submission" date="2015-07" db="EMBL/GenBank/DDBJ databases">
        <title>MeaNS - Measles Nucleotide Surveillance Program.</title>
        <authorList>
            <person name="Tran T."/>
            <person name="Druce J."/>
        </authorList>
    </citation>
    <scope>NUCLEOTIDE SEQUENCE</scope>
    <source>
        <strain evidence="2">UCB-OBI-ISO-001</strain>
        <tissue evidence="2">Gonad</tissue>
    </source>
</reference>
<dbReference type="EMBL" id="KQ417204">
    <property type="protein sequence ID" value="KOF93312.1"/>
    <property type="molecule type" value="Genomic_DNA"/>
</dbReference>